<sequence>MLCPLSHPCGRASCNADQSALMFIVLLFGDHAQHLAPSVFFLPAKFTLSHLQERSVRKDEAFPPSHLIPIPLSLAMK</sequence>
<keyword evidence="2" id="KW-1185">Reference proteome</keyword>
<organism evidence="1 2">
    <name type="scientific">Pomacea canaliculata</name>
    <name type="common">Golden apple snail</name>
    <dbReference type="NCBI Taxonomy" id="400727"/>
    <lineage>
        <taxon>Eukaryota</taxon>
        <taxon>Metazoa</taxon>
        <taxon>Spiralia</taxon>
        <taxon>Lophotrochozoa</taxon>
        <taxon>Mollusca</taxon>
        <taxon>Gastropoda</taxon>
        <taxon>Caenogastropoda</taxon>
        <taxon>Architaenioglossa</taxon>
        <taxon>Ampullarioidea</taxon>
        <taxon>Ampullariidae</taxon>
        <taxon>Pomacea</taxon>
    </lineage>
</organism>
<gene>
    <name evidence="1" type="ORF">C0Q70_13733</name>
</gene>
<proteinExistence type="predicted"/>
<reference evidence="1 2" key="1">
    <citation type="submission" date="2018-04" db="EMBL/GenBank/DDBJ databases">
        <title>The genome of golden apple snail Pomacea canaliculata provides insight into stress tolerance and invasive adaptation.</title>
        <authorList>
            <person name="Liu C."/>
            <person name="Liu B."/>
            <person name="Ren Y."/>
            <person name="Zhang Y."/>
            <person name="Wang H."/>
            <person name="Li S."/>
            <person name="Jiang F."/>
            <person name="Yin L."/>
            <person name="Zhang G."/>
            <person name="Qian W."/>
            <person name="Fan W."/>
        </authorList>
    </citation>
    <scope>NUCLEOTIDE SEQUENCE [LARGE SCALE GENOMIC DNA]</scope>
    <source>
        <strain evidence="1">SZHN2017</strain>
        <tissue evidence="1">Muscle</tissue>
    </source>
</reference>
<name>A0A2T7NY13_POMCA</name>
<dbReference type="AlphaFoldDB" id="A0A2T7NY13"/>
<accession>A0A2T7NY13</accession>
<dbReference type="Proteomes" id="UP000245119">
    <property type="component" value="Linkage Group LG8"/>
</dbReference>
<evidence type="ECO:0000313" key="1">
    <source>
        <dbReference type="EMBL" id="PVD26065.1"/>
    </source>
</evidence>
<protein>
    <submittedName>
        <fullName evidence="1">Uncharacterized protein</fullName>
    </submittedName>
</protein>
<dbReference type="EMBL" id="PZQS01000008">
    <property type="protein sequence ID" value="PVD26065.1"/>
    <property type="molecule type" value="Genomic_DNA"/>
</dbReference>
<comment type="caution">
    <text evidence="1">The sequence shown here is derived from an EMBL/GenBank/DDBJ whole genome shotgun (WGS) entry which is preliminary data.</text>
</comment>
<evidence type="ECO:0000313" key="2">
    <source>
        <dbReference type="Proteomes" id="UP000245119"/>
    </source>
</evidence>